<proteinExistence type="predicted"/>
<dbReference type="Proteomes" id="UP001141434">
    <property type="component" value="Unassembled WGS sequence"/>
</dbReference>
<protein>
    <recommendedName>
        <fullName evidence="3">Protein kinase domain-containing protein</fullName>
    </recommendedName>
</protein>
<dbReference type="GeneID" id="81390713"/>
<sequence>MLSGSSRTVVFTVPRKPAEFSPPGTPGVIKKFMKEIEKELPPDMSQPSDPGSYPVGHRIKKLVYNFKSQCNGRDQTVELNSKRIASGEFYKDYIGMIKAPGASIPVRARIADKQGIRFVQGARLQEMTGSSGVEEVVDYFYRPKKKEGIVLYSWDPEIRDWLHYIDGFLQTYQNYDTYITLLGTVETMDEKGIYHLDIQPNYKHKAAHVGSLFYAPQEIVWGEKTWKHIDVVMFELGMLAVSLVTKMFERTNQNIWVELIQQRHVSKDAAEEILIKHDINTILASQLSKVLCSSNRLGIERFRTEMEGMGFSGWHFRPRSSRKRED</sequence>
<evidence type="ECO:0000313" key="2">
    <source>
        <dbReference type="Proteomes" id="UP001141434"/>
    </source>
</evidence>
<accession>A0A9W9GB35</accession>
<name>A0A9W9GB35_9EURO</name>
<dbReference type="InterPro" id="IPR011009">
    <property type="entry name" value="Kinase-like_dom_sf"/>
</dbReference>
<gene>
    <name evidence="1" type="ORF">NUU61_000962</name>
</gene>
<comment type="caution">
    <text evidence="1">The sequence shown here is derived from an EMBL/GenBank/DDBJ whole genome shotgun (WGS) entry which is preliminary data.</text>
</comment>
<reference evidence="1" key="2">
    <citation type="journal article" date="2023" name="IMA Fungus">
        <title>Comparative genomic study of the Penicillium genus elucidates a diverse pangenome and 15 lateral gene transfer events.</title>
        <authorList>
            <person name="Petersen C."/>
            <person name="Sorensen T."/>
            <person name="Nielsen M.R."/>
            <person name="Sondergaard T.E."/>
            <person name="Sorensen J.L."/>
            <person name="Fitzpatrick D.A."/>
            <person name="Frisvad J.C."/>
            <person name="Nielsen K.L."/>
        </authorList>
    </citation>
    <scope>NUCLEOTIDE SEQUENCE</scope>
    <source>
        <strain evidence="1">IBT 34128</strain>
    </source>
</reference>
<reference evidence="1" key="1">
    <citation type="submission" date="2022-11" db="EMBL/GenBank/DDBJ databases">
        <authorList>
            <person name="Petersen C."/>
        </authorList>
    </citation>
    <scope>NUCLEOTIDE SEQUENCE</scope>
    <source>
        <strain evidence="1">IBT 34128</strain>
    </source>
</reference>
<dbReference type="AlphaFoldDB" id="A0A9W9GB35"/>
<evidence type="ECO:0000313" key="1">
    <source>
        <dbReference type="EMBL" id="KAJ5115203.1"/>
    </source>
</evidence>
<organism evidence="1 2">
    <name type="scientific">Penicillium alfredii</name>
    <dbReference type="NCBI Taxonomy" id="1506179"/>
    <lineage>
        <taxon>Eukaryota</taxon>
        <taxon>Fungi</taxon>
        <taxon>Dikarya</taxon>
        <taxon>Ascomycota</taxon>
        <taxon>Pezizomycotina</taxon>
        <taxon>Eurotiomycetes</taxon>
        <taxon>Eurotiomycetidae</taxon>
        <taxon>Eurotiales</taxon>
        <taxon>Aspergillaceae</taxon>
        <taxon>Penicillium</taxon>
    </lineage>
</organism>
<keyword evidence="2" id="KW-1185">Reference proteome</keyword>
<dbReference type="RefSeq" id="XP_056516395.1">
    <property type="nucleotide sequence ID" value="XM_056651545.1"/>
</dbReference>
<evidence type="ECO:0008006" key="3">
    <source>
        <dbReference type="Google" id="ProtNLM"/>
    </source>
</evidence>
<dbReference type="EMBL" id="JAPMSZ010000001">
    <property type="protein sequence ID" value="KAJ5115203.1"/>
    <property type="molecule type" value="Genomic_DNA"/>
</dbReference>
<dbReference type="SUPFAM" id="SSF56112">
    <property type="entry name" value="Protein kinase-like (PK-like)"/>
    <property type="match status" value="1"/>
</dbReference>